<dbReference type="InterPro" id="IPR038142">
    <property type="entry name" value="Cytochrome_P460_sp"/>
</dbReference>
<feature type="domain" description="Cytochrome P460" evidence="1">
    <location>
        <begin position="90"/>
        <end position="193"/>
    </location>
</feature>
<dbReference type="AlphaFoldDB" id="A0AAW9Q4A2"/>
<dbReference type="Gene3D" id="3.50.70.20">
    <property type="entry name" value="Cytochrome P460"/>
    <property type="match status" value="1"/>
</dbReference>
<dbReference type="Pfam" id="PF16694">
    <property type="entry name" value="Cytochrome_P460"/>
    <property type="match status" value="1"/>
</dbReference>
<proteinExistence type="predicted"/>
<evidence type="ECO:0000313" key="3">
    <source>
        <dbReference type="Proteomes" id="UP001333818"/>
    </source>
</evidence>
<evidence type="ECO:0000259" key="1">
    <source>
        <dbReference type="Pfam" id="PF16694"/>
    </source>
</evidence>
<dbReference type="Proteomes" id="UP001333818">
    <property type="component" value="Unassembled WGS sequence"/>
</dbReference>
<name>A0AAW9Q4A2_9CYAN</name>
<dbReference type="EMBL" id="JAZBJZ010000047">
    <property type="protein sequence ID" value="MEE3717643.1"/>
    <property type="molecule type" value="Genomic_DNA"/>
</dbReference>
<dbReference type="CDD" id="cd20716">
    <property type="entry name" value="cyt_P460_fam"/>
    <property type="match status" value="1"/>
</dbReference>
<gene>
    <name evidence="2" type="ORF">V2H45_12960</name>
</gene>
<keyword evidence="3" id="KW-1185">Reference proteome</keyword>
<accession>A0AAW9Q4A2</accession>
<sequence>MINHKKIRQAILFFALSLFVSLAVWIFASEPPISPATPPKIPTKSVTQPQIDVTNLSDRTKWYQVNPNPYSISPQVNQLCADPTQLRPENDPHANKAITVFVNPIGRDAMMSPKSTPFPIGSIIVKKKVDPRSLEDVALLYTVMIKHQPSFNPKAGGWEFAVVSGDTQKTQVRGTLTNCMGCHLSQRQNDYVFRTYLPK</sequence>
<evidence type="ECO:0000313" key="2">
    <source>
        <dbReference type="EMBL" id="MEE3717643.1"/>
    </source>
</evidence>
<reference evidence="2" key="1">
    <citation type="submission" date="2024-01" db="EMBL/GenBank/DDBJ databases">
        <title>Bank of Algae and Cyanobacteria of the Azores (BACA) strain genomes.</title>
        <authorList>
            <person name="Luz R."/>
            <person name="Cordeiro R."/>
            <person name="Fonseca A."/>
            <person name="Goncalves V."/>
        </authorList>
    </citation>
    <scope>NUCLEOTIDE SEQUENCE</scope>
    <source>
        <strain evidence="2">BACA0141</strain>
    </source>
</reference>
<protein>
    <submittedName>
        <fullName evidence="2">Cytochrome P460 family protein</fullName>
    </submittedName>
</protein>
<organism evidence="2 3">
    <name type="scientific">Tumidithrix elongata BACA0141</name>
    <dbReference type="NCBI Taxonomy" id="2716417"/>
    <lineage>
        <taxon>Bacteria</taxon>
        <taxon>Bacillati</taxon>
        <taxon>Cyanobacteriota</taxon>
        <taxon>Cyanophyceae</taxon>
        <taxon>Pseudanabaenales</taxon>
        <taxon>Pseudanabaenaceae</taxon>
        <taxon>Tumidithrix</taxon>
        <taxon>Tumidithrix elongata</taxon>
    </lineage>
</organism>
<dbReference type="InterPro" id="IPR032033">
    <property type="entry name" value="Cytochrome_P460"/>
</dbReference>
<comment type="caution">
    <text evidence="2">The sequence shown here is derived from an EMBL/GenBank/DDBJ whole genome shotgun (WGS) entry which is preliminary data.</text>
</comment>